<evidence type="ECO:0000256" key="3">
    <source>
        <dbReference type="ARBA" id="ARBA00022737"/>
    </source>
</evidence>
<evidence type="ECO:0000313" key="12">
    <source>
        <dbReference type="EMBL" id="VDI10819.1"/>
    </source>
</evidence>
<feature type="region of interest" description="Disordered" evidence="10">
    <location>
        <begin position="1"/>
        <end position="20"/>
    </location>
</feature>
<reference evidence="12" key="1">
    <citation type="submission" date="2018-11" db="EMBL/GenBank/DDBJ databases">
        <authorList>
            <person name="Alioto T."/>
            <person name="Alioto T."/>
        </authorList>
    </citation>
    <scope>NUCLEOTIDE SEQUENCE</scope>
</reference>
<name>A0A8B6CX26_MYTGA</name>
<keyword evidence="8" id="KW-0539">Nucleus</keyword>
<dbReference type="InterPro" id="IPR036236">
    <property type="entry name" value="Znf_C2H2_sf"/>
</dbReference>
<feature type="region of interest" description="Disordered" evidence="10">
    <location>
        <begin position="1503"/>
        <end position="1544"/>
    </location>
</feature>
<evidence type="ECO:0000313" key="13">
    <source>
        <dbReference type="Proteomes" id="UP000596742"/>
    </source>
</evidence>
<evidence type="ECO:0000256" key="7">
    <source>
        <dbReference type="ARBA" id="ARBA00023163"/>
    </source>
</evidence>
<dbReference type="Pfam" id="PF23075">
    <property type="entry name" value="zf-C2H2_ZNF462_11"/>
    <property type="match status" value="1"/>
</dbReference>
<dbReference type="InterPro" id="IPR013087">
    <property type="entry name" value="Znf_C2H2_type"/>
</dbReference>
<dbReference type="InterPro" id="IPR059058">
    <property type="entry name" value="Znf-C2H2_ZNF462"/>
</dbReference>
<dbReference type="GO" id="GO:0000978">
    <property type="term" value="F:RNA polymerase II cis-regulatory region sequence-specific DNA binding"/>
    <property type="evidence" value="ECO:0007669"/>
    <property type="project" value="TreeGrafter"/>
</dbReference>
<evidence type="ECO:0000256" key="10">
    <source>
        <dbReference type="SAM" id="MobiDB-lite"/>
    </source>
</evidence>
<dbReference type="PROSITE" id="PS00028">
    <property type="entry name" value="ZINC_FINGER_C2H2_1"/>
    <property type="match status" value="18"/>
</dbReference>
<keyword evidence="3" id="KW-0677">Repeat</keyword>
<feature type="domain" description="C2H2-type" evidence="11">
    <location>
        <begin position="1697"/>
        <end position="1724"/>
    </location>
</feature>
<feature type="region of interest" description="Disordered" evidence="10">
    <location>
        <begin position="1461"/>
        <end position="1480"/>
    </location>
</feature>
<protein>
    <submittedName>
        <fullName evidence="12">Ras-responsive element-binding protein 1</fullName>
    </submittedName>
</protein>
<evidence type="ECO:0000256" key="4">
    <source>
        <dbReference type="ARBA" id="ARBA00022771"/>
    </source>
</evidence>
<evidence type="ECO:0000256" key="6">
    <source>
        <dbReference type="ARBA" id="ARBA00023015"/>
    </source>
</evidence>
<feature type="domain" description="C2H2-type" evidence="11">
    <location>
        <begin position="187"/>
        <end position="214"/>
    </location>
</feature>
<dbReference type="GO" id="GO:0005634">
    <property type="term" value="C:nucleus"/>
    <property type="evidence" value="ECO:0007669"/>
    <property type="project" value="UniProtKB-SubCell"/>
</dbReference>
<keyword evidence="6" id="KW-0805">Transcription regulation</keyword>
<dbReference type="GO" id="GO:0001228">
    <property type="term" value="F:DNA-binding transcription activator activity, RNA polymerase II-specific"/>
    <property type="evidence" value="ECO:0007669"/>
    <property type="project" value="TreeGrafter"/>
</dbReference>
<evidence type="ECO:0000259" key="11">
    <source>
        <dbReference type="PROSITE" id="PS50157"/>
    </source>
</evidence>
<feature type="domain" description="C2H2-type" evidence="11">
    <location>
        <begin position="779"/>
        <end position="806"/>
    </location>
</feature>
<feature type="domain" description="C2H2-type" evidence="11">
    <location>
        <begin position="527"/>
        <end position="554"/>
    </location>
</feature>
<dbReference type="FunFam" id="3.30.160.60:FF:000448">
    <property type="entry name" value="RE1-silencing transcription factor A"/>
    <property type="match status" value="1"/>
</dbReference>
<dbReference type="FunFam" id="3.30.160.60:FF:000682">
    <property type="entry name" value="ras-responsive element-binding protein 1 isoform X1"/>
    <property type="match status" value="1"/>
</dbReference>
<feature type="compositionally biased region" description="Acidic residues" evidence="10">
    <location>
        <begin position="1510"/>
        <end position="1521"/>
    </location>
</feature>
<feature type="region of interest" description="Disordered" evidence="10">
    <location>
        <begin position="1713"/>
        <end position="1746"/>
    </location>
</feature>
<dbReference type="OrthoDB" id="3069995at2759"/>
<accession>A0A8B6CX26</accession>
<feature type="compositionally biased region" description="Basic residues" evidence="10">
    <location>
        <begin position="148"/>
        <end position="157"/>
    </location>
</feature>
<gene>
    <name evidence="12" type="ORF">MGAL_10B072081</name>
</gene>
<dbReference type="InterPro" id="IPR052795">
    <property type="entry name" value="RREB1"/>
</dbReference>
<feature type="domain" description="C2H2-type" evidence="11">
    <location>
        <begin position="447"/>
        <end position="475"/>
    </location>
</feature>
<feature type="domain" description="C2H2-type" evidence="11">
    <location>
        <begin position="835"/>
        <end position="858"/>
    </location>
</feature>
<feature type="domain" description="C2H2-type" evidence="11">
    <location>
        <begin position="891"/>
        <end position="918"/>
    </location>
</feature>
<feature type="region of interest" description="Disordered" evidence="10">
    <location>
        <begin position="1317"/>
        <end position="1338"/>
    </location>
</feature>
<dbReference type="FunFam" id="3.30.160.60:FF:001788">
    <property type="entry name" value="ras-responsive element-binding protein 1"/>
    <property type="match status" value="1"/>
</dbReference>
<keyword evidence="4 9" id="KW-0863">Zinc-finger</keyword>
<feature type="compositionally biased region" description="Basic and acidic residues" evidence="10">
    <location>
        <begin position="158"/>
        <end position="173"/>
    </location>
</feature>
<proteinExistence type="predicted"/>
<dbReference type="SMART" id="SM00355">
    <property type="entry name" value="ZnF_C2H2"/>
    <property type="match status" value="20"/>
</dbReference>
<feature type="compositionally biased region" description="Basic and acidic residues" evidence="10">
    <location>
        <begin position="1322"/>
        <end position="1331"/>
    </location>
</feature>
<dbReference type="GO" id="GO:0008270">
    <property type="term" value="F:zinc ion binding"/>
    <property type="evidence" value="ECO:0007669"/>
    <property type="project" value="UniProtKB-KW"/>
</dbReference>
<feature type="compositionally biased region" description="Acidic residues" evidence="10">
    <location>
        <begin position="47"/>
        <end position="63"/>
    </location>
</feature>
<dbReference type="Gene3D" id="3.30.160.60">
    <property type="entry name" value="Classic Zinc Finger"/>
    <property type="match status" value="12"/>
</dbReference>
<dbReference type="Pfam" id="PF13894">
    <property type="entry name" value="zf-C2H2_4"/>
    <property type="match status" value="1"/>
</dbReference>
<feature type="region of interest" description="Disordered" evidence="10">
    <location>
        <begin position="120"/>
        <end position="173"/>
    </location>
</feature>
<dbReference type="PROSITE" id="PS50157">
    <property type="entry name" value="ZINC_FINGER_C2H2_2"/>
    <property type="match status" value="13"/>
</dbReference>
<dbReference type="Pfam" id="PF13909">
    <property type="entry name" value="zf-H2C2_5"/>
    <property type="match status" value="1"/>
</dbReference>
<dbReference type="PANTHER" id="PTHR46451:SF1">
    <property type="entry name" value="RAS-RESPONSIVE ELEMENT-BINDING PROTEIN 1"/>
    <property type="match status" value="1"/>
</dbReference>
<feature type="domain" description="C2H2-type" evidence="11">
    <location>
        <begin position="1346"/>
        <end position="1373"/>
    </location>
</feature>
<feature type="domain" description="C2H2-type" evidence="11">
    <location>
        <begin position="247"/>
        <end position="274"/>
    </location>
</feature>
<feature type="region of interest" description="Disordered" evidence="10">
    <location>
        <begin position="963"/>
        <end position="1080"/>
    </location>
</feature>
<comment type="subcellular location">
    <subcellularLocation>
        <location evidence="1">Nucleus</location>
    </subcellularLocation>
</comment>
<evidence type="ECO:0000256" key="5">
    <source>
        <dbReference type="ARBA" id="ARBA00022833"/>
    </source>
</evidence>
<keyword evidence="13" id="KW-1185">Reference proteome</keyword>
<feature type="region of interest" description="Disordered" evidence="10">
    <location>
        <begin position="1249"/>
        <end position="1292"/>
    </location>
</feature>
<feature type="compositionally biased region" description="Basic and acidic residues" evidence="10">
    <location>
        <begin position="25"/>
        <end position="43"/>
    </location>
</feature>
<feature type="domain" description="C2H2-type" evidence="11">
    <location>
        <begin position="1554"/>
        <end position="1581"/>
    </location>
</feature>
<keyword evidence="2" id="KW-0479">Metal-binding</keyword>
<feature type="domain" description="C2H2-type" evidence="11">
    <location>
        <begin position="219"/>
        <end position="246"/>
    </location>
</feature>
<organism evidence="12 13">
    <name type="scientific">Mytilus galloprovincialis</name>
    <name type="common">Mediterranean mussel</name>
    <dbReference type="NCBI Taxonomy" id="29158"/>
    <lineage>
        <taxon>Eukaryota</taxon>
        <taxon>Metazoa</taxon>
        <taxon>Spiralia</taxon>
        <taxon>Lophotrochozoa</taxon>
        <taxon>Mollusca</taxon>
        <taxon>Bivalvia</taxon>
        <taxon>Autobranchia</taxon>
        <taxon>Pteriomorphia</taxon>
        <taxon>Mytilida</taxon>
        <taxon>Mytiloidea</taxon>
        <taxon>Mytilidae</taxon>
        <taxon>Mytilinae</taxon>
        <taxon>Mytilus</taxon>
    </lineage>
</organism>
<dbReference type="FunFam" id="3.30.160.60:FF:002476">
    <property type="entry name" value="Ras responsive element binding protein 1a"/>
    <property type="match status" value="1"/>
</dbReference>
<keyword evidence="7" id="KW-0804">Transcription</keyword>
<dbReference type="FunFam" id="3.30.160.60:FF:001967">
    <property type="entry name" value="Ras-responsive element-binding protein"/>
    <property type="match status" value="1"/>
</dbReference>
<keyword evidence="5" id="KW-0862">Zinc</keyword>
<dbReference type="Proteomes" id="UP000596742">
    <property type="component" value="Unassembled WGS sequence"/>
</dbReference>
<feature type="domain" description="C2H2-type" evidence="11">
    <location>
        <begin position="1669"/>
        <end position="1696"/>
    </location>
</feature>
<sequence length="1852" mass="208436">MSRRKQANPRSLKAQEDEVVAVPVNDHHFTPNDHHFTPNDHHFTPYTEDEPEESDQDHDDFDEYGPLVVDTSDQLDNEVPVQQNNKDTSSLLSTKIEDIVTTTNNSLTEINLNTASFLDGSGSNSSWTPSSSAQLSPSSISASISAAKTHRRGKKNHIKDDTTYDENHDENENKILPLNGDGEEAIYQCPICQEVVQSLHDLTIHIRTHNTHAAASQSNTCTICGKVLSSQSSLDRHMLVHSGERPFKCKVCKMSFTTNGNMHRHMRIHSKETDIEALGTKIRKKTPTFKPKAMFFSPIDFDGTSLNMSTPIPSREFSPKGLNFGEPTTPSSYMSPKGLKRTFNFVDCSPNWSLPKRQLLEERFNSALPPQSISSFIPLVVPQESPKIPSELTAEVKGEPEPQRVPVAVRQPTEEERDQLHCPVCNKTFLCKYGYQSHLETHPELSQNCQQCNLSFQSTRELDLHKLVAHSKSKDDDEKSIKSPLSEAVVGFHDLGFMDFSVTKFPLVAKSWCEENVRQSSSDYHKYICKECTKAFPCKSALLMHIHTHNPEKTAQCPLCECDFIDNKELHVHMAKHMADKAFDEVMDSDDIDEEDTDGHGTPEMVGKHDFLASFGLIAEKNPTEEKIKKEKPMSETILNMEKNENNDYFAKLGQVFSPFISPIHPMGKKNGEEIKSMAELQKLIQSSSNGMMPPFPAIPGMEHLQGINLNQFSAFLPSMIPYSLASQMTPTLAAMMSASQMMNAALSSQNMSSPLPTPPPSSESGSGSSGEMNNKGVFPCKYCDMLFPNYRALKGHTRTHLGLSPYKCNLCSYSSADKSTLIRHLRTHNGERPFQCRVCDFAFTTKANCERHVRKKHGKFMKDDVEQAIGYNKYALEDANSSTSFHSPDTVCKYCNIDFKFFRALKHHLRSHSSCRQKPFICTRCDVGFSTKANCIRHLQKQHIEISNNQIEQYITVKEPFNIDDSDKSFGDSDDGMPPEINERSTPSSIISGKSHAPPAAHTTPVLSVGTPASSRPATPVHIKSEPLDEDDIMPLDFSVRSGSNTPVGTPKKDQPTGRGTDQPMDLSVKKSPSPSPAPILKANLLQQTRVMYENSVHQCQFCPMGFSNPRALERHLWQNHPQLTSLLDPSYLKSLSGINPTVTEKLKQTVNLRLPVQPPSENLDDNETSSRSSKLMDKINNLQAMRMENQIKTEPRSSISGDSSDLASVNRILESANSHHFQSFLLRESGSITNEIMRNRLNLLRSVNPDRSREERPLEPRPDSNESASRPRPEDPSDSRDGQEMPTMMDIGDLPKQLEHFARLEKQRALQHQFNIPTTVDKKMDDKSAIKKKRNSYADSPHKLQCPYCTRTFPWVSSLTRHLLTHTGQKPFKCPRCPVTFSTKSNRERHLIRKHGVNMLDPLSRQTMDRPYKCHLCVFSSFSTQGNLLKHYKERHPNSSLPEGLAELDRVVTIGMSKTIPPEERGLGSNGSFYDSNDSSYLAEEQMNKSMDREVLEDRLMSSGRSEPDEDDLEIDESPEVPQRTEDVRPFSGTGEKQLNPERDNYNVDKITECWKCCEKFVSRKLLVRHLKEHNIDLPFKCYLCDASYFSRKECLFHQERNHTSDWLILKDKNKVDDIGDFSKHMDKVVENNLNKVDQDVVLEIPGQNADDPKMEVVSADYMQRKVYCSLCPKRFWSLQDLRRHMRSHTGERPFECDICQKRFTLKHSMMRHRKKHADSGSLSPSDDEAENNNEEQSAHKAANRPILPRLPMAIPALSMPVMPSISLGTSLNGGESVGVITDESRGHYTLPSVITSKSTTPSATISTPSLASLGKDSTADMLHNLLGVDVSSIDKMLDSVDSATQLLGM</sequence>
<feature type="compositionally biased region" description="Basic and acidic residues" evidence="10">
    <location>
        <begin position="1250"/>
        <end position="1285"/>
    </location>
</feature>
<dbReference type="EMBL" id="UYJE01002448">
    <property type="protein sequence ID" value="VDI10819.1"/>
    <property type="molecule type" value="Genomic_DNA"/>
</dbReference>
<comment type="caution">
    <text evidence="12">The sequence shown here is derived from an EMBL/GenBank/DDBJ whole genome shotgun (WGS) entry which is preliminary data.</text>
</comment>
<dbReference type="Pfam" id="PF13912">
    <property type="entry name" value="zf-C2H2_6"/>
    <property type="match status" value="1"/>
</dbReference>
<dbReference type="Pfam" id="PF00096">
    <property type="entry name" value="zf-C2H2"/>
    <property type="match status" value="4"/>
</dbReference>
<feature type="region of interest" description="Disordered" evidence="10">
    <location>
        <begin position="25"/>
        <end position="66"/>
    </location>
</feature>
<evidence type="ECO:0000256" key="8">
    <source>
        <dbReference type="ARBA" id="ARBA00023242"/>
    </source>
</evidence>
<feature type="compositionally biased region" description="Low complexity" evidence="10">
    <location>
        <begin position="121"/>
        <end position="147"/>
    </location>
</feature>
<evidence type="ECO:0000256" key="1">
    <source>
        <dbReference type="ARBA" id="ARBA00004123"/>
    </source>
</evidence>
<dbReference type="FunFam" id="3.30.160.60:FF:001289">
    <property type="entry name" value="Zinc finger protein 574"/>
    <property type="match status" value="1"/>
</dbReference>
<dbReference type="PANTHER" id="PTHR46451">
    <property type="entry name" value="RAS-RESPONSIVE ELEMENT-BINDING PROTEIN 1"/>
    <property type="match status" value="1"/>
</dbReference>
<dbReference type="SUPFAM" id="SSF57667">
    <property type="entry name" value="beta-beta-alpha zinc fingers"/>
    <property type="match status" value="7"/>
</dbReference>
<feature type="region of interest" description="Disordered" evidence="10">
    <location>
        <begin position="748"/>
        <end position="772"/>
    </location>
</feature>
<evidence type="ECO:0000256" key="9">
    <source>
        <dbReference type="PROSITE-ProRule" id="PRU00042"/>
    </source>
</evidence>
<evidence type="ECO:0000256" key="2">
    <source>
        <dbReference type="ARBA" id="ARBA00022723"/>
    </source>
</evidence>
<feature type="domain" description="C2H2-type" evidence="11">
    <location>
        <begin position="807"/>
        <end position="834"/>
    </location>
</feature>